<dbReference type="GeneTree" id="ENSGT00940000156227"/>
<dbReference type="GO" id="GO:0007517">
    <property type="term" value="P:muscle organ development"/>
    <property type="evidence" value="ECO:0007669"/>
    <property type="project" value="TreeGrafter"/>
</dbReference>
<dbReference type="GO" id="GO:0005634">
    <property type="term" value="C:nucleus"/>
    <property type="evidence" value="ECO:0007669"/>
    <property type="project" value="UniProtKB-SubCell"/>
</dbReference>
<feature type="region of interest" description="Disordered" evidence="2">
    <location>
        <begin position="120"/>
        <end position="139"/>
    </location>
</feature>
<organism evidence="3">
    <name type="scientific">Petromyzon marinus</name>
    <name type="common">Sea lamprey</name>
    <dbReference type="NCBI Taxonomy" id="7757"/>
    <lineage>
        <taxon>Eukaryota</taxon>
        <taxon>Metazoa</taxon>
        <taxon>Chordata</taxon>
        <taxon>Craniata</taxon>
        <taxon>Vertebrata</taxon>
        <taxon>Cyclostomata</taxon>
        <taxon>Hyperoartia</taxon>
        <taxon>Petromyzontiformes</taxon>
        <taxon>Petromyzontidae</taxon>
        <taxon>Petromyzon</taxon>
    </lineage>
</organism>
<reference evidence="3" key="1">
    <citation type="submission" date="2025-08" db="UniProtKB">
        <authorList>
            <consortium name="Ensembl"/>
        </authorList>
    </citation>
    <scope>IDENTIFICATION</scope>
</reference>
<dbReference type="HOGENOM" id="CLU_049743_0_0_1"/>
<dbReference type="STRING" id="7757.ENSPMAP00000008400"/>
<dbReference type="GO" id="GO:0048468">
    <property type="term" value="P:cell development"/>
    <property type="evidence" value="ECO:0007669"/>
    <property type="project" value="TreeGrafter"/>
</dbReference>
<reference evidence="3" key="2">
    <citation type="submission" date="2025-09" db="UniProtKB">
        <authorList>
            <consortium name="Ensembl"/>
        </authorList>
    </citation>
    <scope>IDENTIFICATION</scope>
</reference>
<dbReference type="GO" id="GO:0000981">
    <property type="term" value="F:DNA-binding transcription factor activity, RNA polymerase II-specific"/>
    <property type="evidence" value="ECO:0007669"/>
    <property type="project" value="TreeGrafter"/>
</dbReference>
<proteinExistence type="predicted"/>
<evidence type="ECO:0000256" key="2">
    <source>
        <dbReference type="SAM" id="MobiDB-lite"/>
    </source>
</evidence>
<sequence length="207" mass="22386">IQVSNWFANARRRLKNTVRQPELSWAMRIKLYNQYVQGNAERLSVCSGDSCCAEGKGHVYTQAFAPRGHTHFQILGRGFAAEGGGRNVSRRGHDCSPPHQYKKSLLRRYLRDSCKHVLAGRAGPAGPPGAQGPVARGGSGHAASLGSACYEDGSISPVSSESDRRPSLLLPVHGISKLRGQVPSSVQGAKELTYWKELHAAMALTNL</sequence>
<protein>
    <submittedName>
        <fullName evidence="3">Mohawk homeobox b</fullName>
    </submittedName>
</protein>
<accession>S4RT60</accession>
<evidence type="ECO:0000313" key="3">
    <source>
        <dbReference type="Ensembl" id="ENSPMAP00000008400.1"/>
    </source>
</evidence>
<dbReference type="Ensembl" id="ENSPMAT00000008438.1">
    <property type="protein sequence ID" value="ENSPMAP00000008400.1"/>
    <property type="gene ID" value="ENSPMAG00000007640.1"/>
</dbReference>
<dbReference type="OMA" id="GHTHFQI"/>
<dbReference type="AlphaFoldDB" id="S4RT60"/>
<comment type="subcellular location">
    <subcellularLocation>
        <location evidence="1">Nucleus</location>
    </subcellularLocation>
</comment>
<name>S4RT60_PETMA</name>
<dbReference type="GO" id="GO:0000978">
    <property type="term" value="F:RNA polymerase II cis-regulatory region sequence-specific DNA binding"/>
    <property type="evidence" value="ECO:0007669"/>
    <property type="project" value="TreeGrafter"/>
</dbReference>
<evidence type="ECO:0000256" key="1">
    <source>
        <dbReference type="ARBA" id="ARBA00004123"/>
    </source>
</evidence>
<dbReference type="PANTHER" id="PTHR11211">
    <property type="entry name" value="IROQUOIS-CLASS HOMEODOMAIN PROTEIN IRX"/>
    <property type="match status" value="1"/>
</dbReference>
<dbReference type="PANTHER" id="PTHR11211:SF3">
    <property type="entry name" value="HOMEOBOX PROTEIN MOHAWK"/>
    <property type="match status" value="1"/>
</dbReference>